<dbReference type="AlphaFoldDB" id="A0A0D6DVH9"/>
<proteinExistence type="predicted"/>
<dbReference type="Proteomes" id="UP000033166">
    <property type="component" value="Chromosome I"/>
</dbReference>
<name>A0A0D6DVH9_9LACT</name>
<dbReference type="EMBL" id="LN774769">
    <property type="protein sequence ID" value="CEN27500.1"/>
    <property type="molecule type" value="Genomic_DNA"/>
</dbReference>
<feature type="domain" description="NADPH-dependent FMN reductase-like" evidence="4">
    <location>
        <begin position="1"/>
        <end position="144"/>
    </location>
</feature>
<evidence type="ECO:0000313" key="6">
    <source>
        <dbReference type="Proteomes" id="UP000033166"/>
    </source>
</evidence>
<protein>
    <submittedName>
        <fullName evidence="5">NADH-dependent FMN reductase</fullName>
    </submittedName>
</protein>
<dbReference type="PANTHER" id="PTHR43408:SF2">
    <property type="entry name" value="FMN REDUCTASE (NADPH)"/>
    <property type="match status" value="1"/>
</dbReference>
<dbReference type="Pfam" id="PF03358">
    <property type="entry name" value="FMN_red"/>
    <property type="match status" value="1"/>
</dbReference>
<accession>A0A0D6DVH9</accession>
<dbReference type="KEGG" id="lpk:LACPI_0300"/>
<dbReference type="InterPro" id="IPR029039">
    <property type="entry name" value="Flavoprotein-like_sf"/>
</dbReference>
<dbReference type="GO" id="GO:0016491">
    <property type="term" value="F:oxidoreductase activity"/>
    <property type="evidence" value="ECO:0007669"/>
    <property type="project" value="UniProtKB-KW"/>
</dbReference>
<sequence length="189" mass="21312">MKYLLLNGSIVGKKTRALLDTFNVYLENQVLDNDLIELIDLHNQQINFSDGRHWQDNQGDTLEVLQKIMAADVIILGVPTYQASIPAPLKNIFDLLPEGAFYQKTVGFLVSAGTAKHFLVMEFQLKPILSFMKANTLSNYVFAQDSDFNGSKIDSDAIRMRLSSYAEDVKVTSEAYCNQIKKQDNSYGF</sequence>
<keyword evidence="3" id="KW-0560">Oxidoreductase</keyword>
<evidence type="ECO:0000256" key="2">
    <source>
        <dbReference type="ARBA" id="ARBA00022643"/>
    </source>
</evidence>
<organism evidence="5 6">
    <name type="scientific">Pseudolactococcus piscium MKFS47</name>
    <dbReference type="NCBI Taxonomy" id="297352"/>
    <lineage>
        <taxon>Bacteria</taxon>
        <taxon>Bacillati</taxon>
        <taxon>Bacillota</taxon>
        <taxon>Bacilli</taxon>
        <taxon>Lactobacillales</taxon>
        <taxon>Streptococcaceae</taxon>
        <taxon>Pseudolactococcus</taxon>
    </lineage>
</organism>
<evidence type="ECO:0000259" key="4">
    <source>
        <dbReference type="Pfam" id="PF03358"/>
    </source>
</evidence>
<keyword evidence="1" id="KW-0285">Flavoprotein</keyword>
<dbReference type="Gene3D" id="3.40.50.360">
    <property type="match status" value="1"/>
</dbReference>
<keyword evidence="2" id="KW-0288">FMN</keyword>
<dbReference type="SUPFAM" id="SSF52218">
    <property type="entry name" value="Flavoproteins"/>
    <property type="match status" value="1"/>
</dbReference>
<evidence type="ECO:0000313" key="5">
    <source>
        <dbReference type="EMBL" id="CEN27500.1"/>
    </source>
</evidence>
<dbReference type="PANTHER" id="PTHR43408">
    <property type="entry name" value="FMN REDUCTASE (NADPH)"/>
    <property type="match status" value="1"/>
</dbReference>
<dbReference type="InterPro" id="IPR005025">
    <property type="entry name" value="FMN_Rdtase-like_dom"/>
</dbReference>
<reference evidence="6" key="1">
    <citation type="submission" date="2015-01" db="EMBL/GenBank/DDBJ databases">
        <authorList>
            <person name="Andreevskaya M."/>
        </authorList>
    </citation>
    <scope>NUCLEOTIDE SEQUENCE [LARGE SCALE GENOMIC DNA]</scope>
    <source>
        <strain evidence="6">MKFS47</strain>
    </source>
</reference>
<evidence type="ECO:0000256" key="3">
    <source>
        <dbReference type="ARBA" id="ARBA00023002"/>
    </source>
</evidence>
<gene>
    <name evidence="5" type="ORF">LACPI_0300</name>
</gene>
<dbReference type="InterPro" id="IPR051814">
    <property type="entry name" value="NAD(P)H-dep_FMN_reductase"/>
</dbReference>
<dbReference type="STRING" id="1364.LP2241_10285"/>
<dbReference type="HOGENOM" id="CLU_055322_3_3_9"/>
<dbReference type="RefSeq" id="WP_047914770.1">
    <property type="nucleotide sequence ID" value="NZ_LN774769.1"/>
</dbReference>
<evidence type="ECO:0000256" key="1">
    <source>
        <dbReference type="ARBA" id="ARBA00022630"/>
    </source>
</evidence>